<sequence length="61" mass="6402">MHTQIPPSAPTAAIGAATAHTTRRVCAHPHHRAGTDHQPGARILDYAALRLDTAEAALRAS</sequence>
<gene>
    <name evidence="2" type="ORF">Aca07nite_26170</name>
</gene>
<feature type="compositionally biased region" description="Low complexity" evidence="1">
    <location>
        <begin position="10"/>
        <end position="20"/>
    </location>
</feature>
<organism evidence="2">
    <name type="scientific">Actinoplanes campanulatus</name>
    <dbReference type="NCBI Taxonomy" id="113559"/>
    <lineage>
        <taxon>Bacteria</taxon>
        <taxon>Bacillati</taxon>
        <taxon>Actinomycetota</taxon>
        <taxon>Actinomycetes</taxon>
        <taxon>Micromonosporales</taxon>
        <taxon>Micromonosporaceae</taxon>
        <taxon>Actinoplanes</taxon>
    </lineage>
</organism>
<proteinExistence type="predicted"/>
<evidence type="ECO:0000313" key="2">
    <source>
        <dbReference type="EMBL" id="GID45342.1"/>
    </source>
</evidence>
<comment type="caution">
    <text evidence="2">The sequence shown here is derived from an EMBL/GenBank/DDBJ whole genome shotgun (WGS) entry which is preliminary data.</text>
</comment>
<protein>
    <submittedName>
        <fullName evidence="2">Uncharacterized protein</fullName>
    </submittedName>
</protein>
<feature type="region of interest" description="Disordered" evidence="1">
    <location>
        <begin position="1"/>
        <end position="20"/>
    </location>
</feature>
<reference evidence="2" key="1">
    <citation type="submission" date="2021-01" db="EMBL/GenBank/DDBJ databases">
        <title>Whole genome shotgun sequence of Actinoplanes capillaceus NBRC 16408.</title>
        <authorList>
            <person name="Komaki H."/>
            <person name="Tamura T."/>
        </authorList>
    </citation>
    <scope>NUCLEOTIDE SEQUENCE [LARGE SCALE GENOMIC DNA]</scope>
    <source>
        <strain evidence="2">NBRC 16408</strain>
    </source>
</reference>
<accession>A0ABQ3WE91</accession>
<dbReference type="EMBL" id="BOMF01000051">
    <property type="protein sequence ID" value="GID45342.1"/>
    <property type="molecule type" value="Genomic_DNA"/>
</dbReference>
<name>A0ABQ3WE91_9ACTN</name>
<evidence type="ECO:0000256" key="1">
    <source>
        <dbReference type="SAM" id="MobiDB-lite"/>
    </source>
</evidence>